<dbReference type="Pfam" id="PF13847">
    <property type="entry name" value="Methyltransf_31"/>
    <property type="match status" value="1"/>
</dbReference>
<organism evidence="2">
    <name type="scientific">marine sediment metagenome</name>
    <dbReference type="NCBI Taxonomy" id="412755"/>
    <lineage>
        <taxon>unclassified sequences</taxon>
        <taxon>metagenomes</taxon>
        <taxon>ecological metagenomes</taxon>
    </lineage>
</organism>
<dbReference type="AlphaFoldDB" id="X1NTQ8"/>
<protein>
    <recommendedName>
        <fullName evidence="1">Methyltransferase domain-containing protein</fullName>
    </recommendedName>
</protein>
<dbReference type="PANTHER" id="PTHR44068:SF11">
    <property type="entry name" value="GERANYL DIPHOSPHATE 2-C-METHYLTRANSFERASE"/>
    <property type="match status" value="1"/>
</dbReference>
<dbReference type="CDD" id="cd02440">
    <property type="entry name" value="AdoMet_MTases"/>
    <property type="match status" value="1"/>
</dbReference>
<evidence type="ECO:0000259" key="1">
    <source>
        <dbReference type="Pfam" id="PF13847"/>
    </source>
</evidence>
<sequence length="212" mass="23875">MDQNERCTIEKCDIFDFMAQYVGMSVLHPGGFRATRTLAEACHIDEQSKVIDIACGKGTTALYLAQNYSCQVLGIDISEDLIGEAKYLARTRRLHDRVTFCVSDALELPFSENQFDVAVSQAMLVLIDDKKKAIQEALRVTKPGGYCGWVELSWKKQPTKEFLDQVSTVICAYCMLNVHIFEGWKNLFKDAGLKELETLGFSMEFSGMRGML</sequence>
<name>X1NTQ8_9ZZZZ</name>
<comment type="caution">
    <text evidence="2">The sequence shown here is derived from an EMBL/GenBank/DDBJ whole genome shotgun (WGS) entry which is preliminary data.</text>
</comment>
<evidence type="ECO:0000313" key="2">
    <source>
        <dbReference type="EMBL" id="GAI33601.1"/>
    </source>
</evidence>
<gene>
    <name evidence="2" type="ORF">S06H3_43623</name>
</gene>
<dbReference type="InterPro" id="IPR050447">
    <property type="entry name" value="Erg6_SMT_methyltransf"/>
</dbReference>
<feature type="non-terminal residue" evidence="2">
    <location>
        <position position="212"/>
    </location>
</feature>
<dbReference type="InterPro" id="IPR029063">
    <property type="entry name" value="SAM-dependent_MTases_sf"/>
</dbReference>
<feature type="domain" description="Methyltransferase" evidence="1">
    <location>
        <begin position="45"/>
        <end position="153"/>
    </location>
</feature>
<accession>X1NTQ8</accession>
<dbReference type="EMBL" id="BARV01027072">
    <property type="protein sequence ID" value="GAI33601.1"/>
    <property type="molecule type" value="Genomic_DNA"/>
</dbReference>
<dbReference type="Gene3D" id="3.40.50.150">
    <property type="entry name" value="Vaccinia Virus protein VP39"/>
    <property type="match status" value="1"/>
</dbReference>
<reference evidence="2" key="1">
    <citation type="journal article" date="2014" name="Front. Microbiol.">
        <title>High frequency of phylogenetically diverse reductive dehalogenase-homologous genes in deep subseafloor sedimentary metagenomes.</title>
        <authorList>
            <person name="Kawai M."/>
            <person name="Futagami T."/>
            <person name="Toyoda A."/>
            <person name="Takaki Y."/>
            <person name="Nishi S."/>
            <person name="Hori S."/>
            <person name="Arai W."/>
            <person name="Tsubouchi T."/>
            <person name="Morono Y."/>
            <person name="Uchiyama I."/>
            <person name="Ito T."/>
            <person name="Fujiyama A."/>
            <person name="Inagaki F."/>
            <person name="Takami H."/>
        </authorList>
    </citation>
    <scope>NUCLEOTIDE SEQUENCE</scope>
    <source>
        <strain evidence="2">Expedition CK06-06</strain>
    </source>
</reference>
<dbReference type="SUPFAM" id="SSF53335">
    <property type="entry name" value="S-adenosyl-L-methionine-dependent methyltransferases"/>
    <property type="match status" value="1"/>
</dbReference>
<dbReference type="PANTHER" id="PTHR44068">
    <property type="entry name" value="ZGC:194242"/>
    <property type="match status" value="1"/>
</dbReference>
<proteinExistence type="predicted"/>
<dbReference type="InterPro" id="IPR025714">
    <property type="entry name" value="Methyltranfer_dom"/>
</dbReference>